<dbReference type="Proteomes" id="UP000036503">
    <property type="component" value="Unassembled WGS sequence"/>
</dbReference>
<dbReference type="InterPro" id="IPR008822">
    <property type="entry name" value="Endonuclease_RusA-like"/>
</dbReference>
<evidence type="ECO:0000313" key="1">
    <source>
        <dbReference type="EMBL" id="KMO86081.1"/>
    </source>
</evidence>
<dbReference type="GO" id="GO:0006310">
    <property type="term" value="P:DNA recombination"/>
    <property type="evidence" value="ECO:0007669"/>
    <property type="project" value="InterPro"/>
</dbReference>
<dbReference type="SUPFAM" id="SSF103084">
    <property type="entry name" value="Holliday junction resolvase RusA"/>
    <property type="match status" value="1"/>
</dbReference>
<dbReference type="OrthoDB" id="384924at2"/>
<dbReference type="AlphaFoldDB" id="A0A0J6ZMG8"/>
<protein>
    <submittedName>
        <fullName evidence="1">Uncharacterized protein</fullName>
    </submittedName>
</protein>
<dbReference type="RefSeq" id="WP_048514717.1">
    <property type="nucleotide sequence ID" value="NZ_FUXD01000029.1"/>
</dbReference>
<dbReference type="InParanoid" id="A0A0J6ZMG8"/>
<sequence length="153" mass="17890">MIKIWIPLLKIPSATAQQKGIRKRKNGKPYVYTKQDVNDVRQLFQAYLCKHVPETPFEGPVKVKIGYEYFTADRKKLTFGPWGWKTTKPDCDNLSKLVLDTMTECGYWKDDSQVAQSVYEKMWVDSKNYSGILISVYTWNAAGHDWDEKHYDQ</sequence>
<keyword evidence="2" id="KW-1185">Reference proteome</keyword>
<gene>
    <name evidence="1" type="ORF">AB840_10095</name>
</gene>
<dbReference type="Pfam" id="PF05866">
    <property type="entry name" value="RusA"/>
    <property type="match status" value="1"/>
</dbReference>
<dbReference type="Gene3D" id="3.30.1330.70">
    <property type="entry name" value="Holliday junction resolvase RusA"/>
    <property type="match status" value="1"/>
</dbReference>
<dbReference type="InterPro" id="IPR036614">
    <property type="entry name" value="RusA-like_sf"/>
</dbReference>
<dbReference type="GO" id="GO:0000287">
    <property type="term" value="F:magnesium ion binding"/>
    <property type="evidence" value="ECO:0007669"/>
    <property type="project" value="InterPro"/>
</dbReference>
<organism evidence="1 2">
    <name type="scientific">Megasphaera cerevisiae DSM 20462</name>
    <dbReference type="NCBI Taxonomy" id="1122219"/>
    <lineage>
        <taxon>Bacteria</taxon>
        <taxon>Bacillati</taxon>
        <taxon>Bacillota</taxon>
        <taxon>Negativicutes</taxon>
        <taxon>Veillonellales</taxon>
        <taxon>Veillonellaceae</taxon>
        <taxon>Megasphaera</taxon>
    </lineage>
</organism>
<accession>A0A0J6ZMG8</accession>
<dbReference type="EMBL" id="LEKT01000034">
    <property type="protein sequence ID" value="KMO86081.1"/>
    <property type="molecule type" value="Genomic_DNA"/>
</dbReference>
<dbReference type="PATRIC" id="fig|1122219.3.peg.1853"/>
<reference evidence="1 2" key="1">
    <citation type="submission" date="2015-06" db="EMBL/GenBank/DDBJ databases">
        <title>Draft genome sequence of beer spoilage bacterium Megasphaera cerevisiae type strain 20462.</title>
        <authorList>
            <person name="Kutumbaka K."/>
            <person name="Pasmowitz J."/>
            <person name="Mategko J."/>
            <person name="Reyes D."/>
            <person name="Friedrich A."/>
            <person name="Han S."/>
            <person name="Martens-Habbena W."/>
            <person name="Neal-McKinney J."/>
            <person name="Janagama H.K."/>
            <person name="Nadala C."/>
            <person name="Samadpour M."/>
        </authorList>
    </citation>
    <scope>NUCLEOTIDE SEQUENCE [LARGE SCALE GENOMIC DNA]</scope>
    <source>
        <strain evidence="1 2">DSM 20462</strain>
    </source>
</reference>
<proteinExistence type="predicted"/>
<name>A0A0J6ZMG8_9FIRM</name>
<dbReference type="GO" id="GO:0006281">
    <property type="term" value="P:DNA repair"/>
    <property type="evidence" value="ECO:0007669"/>
    <property type="project" value="InterPro"/>
</dbReference>
<evidence type="ECO:0000313" key="2">
    <source>
        <dbReference type="Proteomes" id="UP000036503"/>
    </source>
</evidence>
<comment type="caution">
    <text evidence="1">The sequence shown here is derived from an EMBL/GenBank/DDBJ whole genome shotgun (WGS) entry which is preliminary data.</text>
</comment>